<keyword evidence="10" id="KW-0687">Ribonucleoprotein</keyword>
<feature type="region of interest" description="Disordered" evidence="13">
    <location>
        <begin position="420"/>
        <end position="440"/>
    </location>
</feature>
<dbReference type="EnsemblMetazoa" id="PPA28956.1">
    <property type="protein sequence ID" value="PPA28956.1"/>
    <property type="gene ID" value="WBGene00118510"/>
</dbReference>
<dbReference type="Proteomes" id="UP000005239">
    <property type="component" value="Unassembled WGS sequence"/>
</dbReference>
<dbReference type="GO" id="GO:0007094">
    <property type="term" value="P:mitotic spindle assembly checkpoint signaling"/>
    <property type="evidence" value="ECO:0000318"/>
    <property type="project" value="GO_Central"/>
</dbReference>
<evidence type="ECO:0000256" key="9">
    <source>
        <dbReference type="ARBA" id="ARBA00023128"/>
    </source>
</evidence>
<dbReference type="GO" id="GO:0033316">
    <property type="term" value="P:meiotic spindle assembly checkpoint signaling"/>
    <property type="evidence" value="ECO:0000318"/>
    <property type="project" value="GO_Central"/>
</dbReference>
<dbReference type="PANTHER" id="PTHR22974">
    <property type="entry name" value="MIXED LINEAGE PROTEIN KINASE"/>
    <property type="match status" value="1"/>
</dbReference>
<gene>
    <name evidence="15" type="primary">WBGene00118510</name>
</gene>
<evidence type="ECO:0000256" key="3">
    <source>
        <dbReference type="ARBA" id="ARBA00022527"/>
    </source>
</evidence>
<evidence type="ECO:0000256" key="13">
    <source>
        <dbReference type="SAM" id="MobiDB-lite"/>
    </source>
</evidence>
<dbReference type="GO" id="GO:0005524">
    <property type="term" value="F:ATP binding"/>
    <property type="evidence" value="ECO:0007669"/>
    <property type="project" value="UniProtKB-UniRule"/>
</dbReference>
<evidence type="ECO:0000256" key="5">
    <source>
        <dbReference type="ARBA" id="ARBA00022741"/>
    </source>
</evidence>
<feature type="compositionally biased region" description="Basic residues" evidence="13">
    <location>
        <begin position="506"/>
        <end position="518"/>
    </location>
</feature>
<reference evidence="16" key="1">
    <citation type="journal article" date="2008" name="Nat. Genet.">
        <title>The Pristionchus pacificus genome provides a unique perspective on nematode lifestyle and parasitism.</title>
        <authorList>
            <person name="Dieterich C."/>
            <person name="Clifton S.W."/>
            <person name="Schuster L.N."/>
            <person name="Chinwalla A."/>
            <person name="Delehaunty K."/>
            <person name="Dinkelacker I."/>
            <person name="Fulton L."/>
            <person name="Fulton R."/>
            <person name="Godfrey J."/>
            <person name="Minx P."/>
            <person name="Mitreva M."/>
            <person name="Roeseler W."/>
            <person name="Tian H."/>
            <person name="Witte H."/>
            <person name="Yang S.P."/>
            <person name="Wilson R.K."/>
            <person name="Sommer R.J."/>
        </authorList>
    </citation>
    <scope>NUCLEOTIDE SEQUENCE [LARGE SCALE GENOMIC DNA]</scope>
    <source>
        <strain evidence="16">PS312</strain>
    </source>
</reference>
<keyword evidence="6" id="KW-0418">Kinase</keyword>
<evidence type="ECO:0000256" key="4">
    <source>
        <dbReference type="ARBA" id="ARBA00022679"/>
    </source>
</evidence>
<dbReference type="GO" id="GO:0004712">
    <property type="term" value="F:protein serine/threonine/tyrosine kinase activity"/>
    <property type="evidence" value="ECO:0000318"/>
    <property type="project" value="GO_Central"/>
</dbReference>
<dbReference type="SUPFAM" id="SSF56112">
    <property type="entry name" value="Protein kinase-like (PK-like)"/>
    <property type="match status" value="1"/>
</dbReference>
<dbReference type="GO" id="GO:0004674">
    <property type="term" value="F:protein serine/threonine kinase activity"/>
    <property type="evidence" value="ECO:0000318"/>
    <property type="project" value="GO_Central"/>
</dbReference>
<evidence type="ECO:0000256" key="10">
    <source>
        <dbReference type="ARBA" id="ARBA00023274"/>
    </source>
</evidence>
<feature type="region of interest" description="Disordered" evidence="13">
    <location>
        <begin position="292"/>
        <end position="313"/>
    </location>
</feature>
<dbReference type="FunFam" id="1.10.510.10:FF:000224">
    <property type="entry name" value="serine/threonine-protein kinase mph1 isoform X1"/>
    <property type="match status" value="1"/>
</dbReference>
<dbReference type="Gene3D" id="3.40.1370.10">
    <property type="match status" value="1"/>
</dbReference>
<keyword evidence="3" id="KW-0723">Serine/threonine-protein kinase</keyword>
<accession>A0A8R1ULV8</accession>
<keyword evidence="8" id="KW-0689">Ribosomal protein</keyword>
<dbReference type="GO" id="GO:0005743">
    <property type="term" value="C:mitochondrial inner membrane"/>
    <property type="evidence" value="ECO:0007669"/>
    <property type="project" value="UniProtKB-ARBA"/>
</dbReference>
<protein>
    <recommendedName>
        <fullName evidence="11">Large ribosomal subunit protein uL4m</fullName>
    </recommendedName>
    <alternativeName>
        <fullName evidence="12">39S ribosomal protein L4, mitochondrial</fullName>
    </alternativeName>
</protein>
<dbReference type="GO" id="GO:0000776">
    <property type="term" value="C:kinetochore"/>
    <property type="evidence" value="ECO:0000318"/>
    <property type="project" value="GO_Central"/>
</dbReference>
<dbReference type="AlphaFoldDB" id="A0A2A6CAV3"/>
<evidence type="ECO:0000256" key="1">
    <source>
        <dbReference type="ARBA" id="ARBA00004173"/>
    </source>
</evidence>
<dbReference type="InterPro" id="IPR000719">
    <property type="entry name" value="Prot_kinase_dom"/>
</dbReference>
<name>A0A2A6CAV3_PRIPA</name>
<dbReference type="GO" id="GO:0098813">
    <property type="term" value="P:nuclear chromosome segregation"/>
    <property type="evidence" value="ECO:0007669"/>
    <property type="project" value="UniProtKB-ARBA"/>
</dbReference>
<feature type="compositionally biased region" description="Pro residues" evidence="13">
    <location>
        <begin position="493"/>
        <end position="502"/>
    </location>
</feature>
<dbReference type="FunFam" id="3.30.200.20:FF:000131">
    <property type="entry name" value="Dual specificity protein kinase TTK"/>
    <property type="match status" value="1"/>
</dbReference>
<feature type="region of interest" description="Disordered" evidence="13">
    <location>
        <begin position="452"/>
        <end position="521"/>
    </location>
</feature>
<keyword evidence="5" id="KW-0547">Nucleotide-binding</keyword>
<evidence type="ECO:0000313" key="16">
    <source>
        <dbReference type="Proteomes" id="UP000005239"/>
    </source>
</evidence>
<feature type="region of interest" description="Disordered" evidence="13">
    <location>
        <begin position="918"/>
        <end position="941"/>
    </location>
</feature>
<dbReference type="InterPro" id="IPR008271">
    <property type="entry name" value="Ser/Thr_kinase_AS"/>
</dbReference>
<dbReference type="SUPFAM" id="SSF52166">
    <property type="entry name" value="Ribosomal protein L4"/>
    <property type="match status" value="1"/>
</dbReference>
<evidence type="ECO:0000256" key="6">
    <source>
        <dbReference type="ARBA" id="ARBA00022777"/>
    </source>
</evidence>
<comment type="subcellular location">
    <subcellularLocation>
        <location evidence="1">Mitochondrion</location>
    </subcellularLocation>
</comment>
<dbReference type="CDD" id="cd14131">
    <property type="entry name" value="PKc_Mps1"/>
    <property type="match status" value="1"/>
</dbReference>
<dbReference type="GO" id="GO:0006412">
    <property type="term" value="P:translation"/>
    <property type="evidence" value="ECO:0007669"/>
    <property type="project" value="InterPro"/>
</dbReference>
<dbReference type="InterPro" id="IPR027084">
    <property type="entry name" value="Mps1_cat"/>
</dbReference>
<dbReference type="GO" id="GO:0003735">
    <property type="term" value="F:structural constituent of ribosome"/>
    <property type="evidence" value="ECO:0007669"/>
    <property type="project" value="InterPro"/>
</dbReference>
<keyword evidence="16" id="KW-1185">Reference proteome</keyword>
<dbReference type="GO" id="GO:0005634">
    <property type="term" value="C:nucleus"/>
    <property type="evidence" value="ECO:0000318"/>
    <property type="project" value="GO_Central"/>
</dbReference>
<dbReference type="Pfam" id="PF00573">
    <property type="entry name" value="Ribosomal_L4"/>
    <property type="match status" value="1"/>
</dbReference>
<dbReference type="InterPro" id="IPR002136">
    <property type="entry name" value="Ribosomal_uL4"/>
</dbReference>
<dbReference type="Gene3D" id="1.10.510.10">
    <property type="entry name" value="Transferase(Phosphotransferase) domain 1"/>
    <property type="match status" value="1"/>
</dbReference>
<evidence type="ECO:0000256" key="7">
    <source>
        <dbReference type="ARBA" id="ARBA00022840"/>
    </source>
</evidence>
<dbReference type="InterPro" id="IPR011009">
    <property type="entry name" value="Kinase-like_dom_sf"/>
</dbReference>
<proteinExistence type="inferred from homology"/>
<accession>A0A2A6CAV3</accession>
<evidence type="ECO:0000256" key="8">
    <source>
        <dbReference type="ARBA" id="ARBA00022980"/>
    </source>
</evidence>
<dbReference type="GO" id="GO:0007059">
    <property type="term" value="P:chromosome segregation"/>
    <property type="evidence" value="ECO:0000318"/>
    <property type="project" value="GO_Central"/>
</dbReference>
<evidence type="ECO:0000256" key="2">
    <source>
        <dbReference type="ARBA" id="ARBA00010528"/>
    </source>
</evidence>
<dbReference type="InterPro" id="IPR023574">
    <property type="entry name" value="Ribosomal_uL4_dom_sf"/>
</dbReference>
<dbReference type="PROSITE" id="PS50011">
    <property type="entry name" value="PROTEIN_KINASE_DOM"/>
    <property type="match status" value="1"/>
</dbReference>
<evidence type="ECO:0000256" key="12">
    <source>
        <dbReference type="ARBA" id="ARBA00082711"/>
    </source>
</evidence>
<keyword evidence="7" id="KW-0067">ATP-binding</keyword>
<reference evidence="15" key="2">
    <citation type="submission" date="2022-06" db="UniProtKB">
        <authorList>
            <consortium name="EnsemblMetazoa"/>
        </authorList>
    </citation>
    <scope>IDENTIFICATION</scope>
    <source>
        <strain evidence="15">PS312</strain>
    </source>
</reference>
<dbReference type="GO" id="GO:0005840">
    <property type="term" value="C:ribosome"/>
    <property type="evidence" value="ECO:0007669"/>
    <property type="project" value="UniProtKB-KW"/>
</dbReference>
<sequence>MLLRPCWRLVVANSTTRAATTTAADAAEKKTPEEYQRTLWRPPTSPFAQTPQAWVSTLHSVKDERVSLVDLHPSIFRAPPRIDLLHRNLVWQQVYRNVQMTKQLSKAEMPGGGRKPWPQKKTGQAHVGSVRSPQFIRGGFANGVRGPRTWFYMLPDSIRVQGLCVALSLKLAQSDVHVVESLSAVPEGVDGNYLLEMAEARNWGYSVLFVDAGEESMSGGLVDACDSLPSFNVMPLFGLNCFSIMKYNTIVLSLRAVELLEERLLRQIHTAGPANKKYRYIDYKDRILEQKDDREDPKFPPYGDAVRQPPKKAPSYLERLNRVKAQREKNAPQAFAGINATAAVSNPNIRTKTSTGEEKENASNYSHNDASLLQESQLRVNKSAPAGDISSMGVSMLSTTGGEELHRSTFSVLGETSGVASSNVSRNTSEGSSVIDVPRETGHHNSILNSFIREEQPSKLESFSRPPIPAPRSRVTSEGAASNGGPDETFDMKPPPAEPPTPSAHHYYHHQHQQHLQHHSLLQERAARSTAANGSILRSKSAAAIEPQFATPAVSRSNGILSGLMPRTPGFGQTPSMHRHSLSALSLASTQRIIVNDKEYAILNQIGKGGSSQVYKAFDDITGDTVAIKVVDLSDTDPSSREAFINEVELLDKLQGSRYVIKLFDYEVDENQLVVVMEKGEQDLGSYLKNRRMETTPTFLKYWWEAMLQAVQFVHDHKVVHMDLKPANFLLVSADLKLIDFGIASSIPSDKTSLLKDTQMGTLSYMSPESLSAAENDEEEGESKFKVTAKSDVWSLGCILYTMVYGKRPFDQFKNTRAKMGAIQDPSTRIHYDPTDDPMIVDVLKRCLVYDVKKRASVAELLEHPYLKASSSSVARPSTVSTPSRCSPISDESLALLAAKIQSCTPRTVQRKLKELVVTAQSKRPTPKLPTLDLDSPPSTN</sequence>
<dbReference type="PROSITE" id="PS00108">
    <property type="entry name" value="PROTEIN_KINASE_ST"/>
    <property type="match status" value="1"/>
</dbReference>
<dbReference type="SMART" id="SM00220">
    <property type="entry name" value="S_TKc"/>
    <property type="match status" value="1"/>
</dbReference>
<dbReference type="GO" id="GO:1990904">
    <property type="term" value="C:ribonucleoprotein complex"/>
    <property type="evidence" value="ECO:0007669"/>
    <property type="project" value="UniProtKB-KW"/>
</dbReference>
<dbReference type="InterPro" id="IPR017441">
    <property type="entry name" value="Protein_kinase_ATP_BS"/>
</dbReference>
<feature type="compositionally biased region" description="Polar residues" evidence="13">
    <location>
        <begin position="420"/>
        <end position="432"/>
    </location>
</feature>
<evidence type="ECO:0000256" key="11">
    <source>
        <dbReference type="ARBA" id="ARBA00040565"/>
    </source>
</evidence>
<keyword evidence="4" id="KW-0808">Transferase</keyword>
<comment type="similarity">
    <text evidence="2">Belongs to the universal ribosomal protein uL4 family.</text>
</comment>
<dbReference type="GO" id="GO:0034501">
    <property type="term" value="P:protein localization to kinetochore"/>
    <property type="evidence" value="ECO:0000318"/>
    <property type="project" value="GO_Central"/>
</dbReference>
<dbReference type="PANTHER" id="PTHR22974:SF21">
    <property type="entry name" value="DUAL SPECIFICITY PROTEIN KINASE TTK"/>
    <property type="match status" value="1"/>
</dbReference>
<dbReference type="FunFam" id="3.40.1370.10:FF:000005">
    <property type="entry name" value="39S ribosomal protein L4, mitochondrial"/>
    <property type="match status" value="1"/>
</dbReference>
<dbReference type="Pfam" id="PF00069">
    <property type="entry name" value="Pkinase"/>
    <property type="match status" value="1"/>
</dbReference>
<evidence type="ECO:0000259" key="14">
    <source>
        <dbReference type="PROSITE" id="PS50011"/>
    </source>
</evidence>
<organism evidence="15 16">
    <name type="scientific">Pristionchus pacificus</name>
    <name type="common">Parasitic nematode worm</name>
    <dbReference type="NCBI Taxonomy" id="54126"/>
    <lineage>
        <taxon>Eukaryota</taxon>
        <taxon>Metazoa</taxon>
        <taxon>Ecdysozoa</taxon>
        <taxon>Nematoda</taxon>
        <taxon>Chromadorea</taxon>
        <taxon>Rhabditida</taxon>
        <taxon>Rhabditina</taxon>
        <taxon>Diplogasteromorpha</taxon>
        <taxon>Diplogasteroidea</taxon>
        <taxon>Neodiplogasteridae</taxon>
        <taxon>Pristionchus</taxon>
    </lineage>
</organism>
<dbReference type="PROSITE" id="PS00107">
    <property type="entry name" value="PROTEIN_KINASE_ATP"/>
    <property type="match status" value="1"/>
</dbReference>
<dbReference type="Gene3D" id="3.30.200.20">
    <property type="entry name" value="Phosphorylase Kinase, domain 1"/>
    <property type="match status" value="1"/>
</dbReference>
<evidence type="ECO:0000313" key="15">
    <source>
        <dbReference type="EnsemblMetazoa" id="PPA28956.1"/>
    </source>
</evidence>
<keyword evidence="9" id="KW-0496">Mitochondrion</keyword>
<feature type="domain" description="Protein kinase" evidence="14">
    <location>
        <begin position="600"/>
        <end position="867"/>
    </location>
</feature>